<dbReference type="Gene3D" id="3.40.50.1000">
    <property type="entry name" value="HAD superfamily/HAD-like"/>
    <property type="match status" value="1"/>
</dbReference>
<keyword evidence="2" id="KW-1185">Reference proteome</keyword>
<evidence type="ECO:0000313" key="1">
    <source>
        <dbReference type="EMBL" id="EDS74624.1"/>
    </source>
</evidence>
<name>B1C366_9FIRM</name>
<dbReference type="SUPFAM" id="SSF56784">
    <property type="entry name" value="HAD-like"/>
    <property type="match status" value="1"/>
</dbReference>
<dbReference type="AlphaFoldDB" id="B1C366"/>
<proteinExistence type="predicted"/>
<accession>B1C366</accession>
<dbReference type="InterPro" id="IPR006379">
    <property type="entry name" value="HAD-SF_hydro_IIB"/>
</dbReference>
<reference evidence="1" key="2">
    <citation type="submission" date="2014-06" db="EMBL/GenBank/DDBJ databases">
        <title>Draft genome sequence of Clostridium spiroforme (DSM 1552).</title>
        <authorList>
            <person name="Sudarsanam P."/>
            <person name="Ley R."/>
            <person name="Guruge J."/>
            <person name="Turnbaugh P.J."/>
            <person name="Mahowald M."/>
            <person name="Liep D."/>
            <person name="Gordon J."/>
        </authorList>
    </citation>
    <scope>NUCLEOTIDE SEQUENCE</scope>
    <source>
        <strain evidence="1">DSM 1552</strain>
    </source>
</reference>
<evidence type="ECO:0000313" key="2">
    <source>
        <dbReference type="Proteomes" id="UP000004910"/>
    </source>
</evidence>
<dbReference type="InterPro" id="IPR036412">
    <property type="entry name" value="HAD-like_sf"/>
</dbReference>
<dbReference type="Pfam" id="PF08282">
    <property type="entry name" value="Hydrolase_3"/>
    <property type="match status" value="1"/>
</dbReference>
<dbReference type="PROSITE" id="PS01229">
    <property type="entry name" value="COF_2"/>
    <property type="match status" value="1"/>
</dbReference>
<dbReference type="SFLD" id="SFLDS00003">
    <property type="entry name" value="Haloacid_Dehalogenase"/>
    <property type="match status" value="1"/>
</dbReference>
<dbReference type="NCBIfam" id="TIGR00099">
    <property type="entry name" value="Cof-subfamily"/>
    <property type="match status" value="1"/>
</dbReference>
<dbReference type="Proteomes" id="UP000004910">
    <property type="component" value="Unassembled WGS sequence"/>
</dbReference>
<dbReference type="GO" id="GO:0000287">
    <property type="term" value="F:magnesium ion binding"/>
    <property type="evidence" value="ECO:0007669"/>
    <property type="project" value="TreeGrafter"/>
</dbReference>
<dbReference type="SFLD" id="SFLDG01140">
    <property type="entry name" value="C2.B:_Phosphomannomutase_and_P"/>
    <property type="match status" value="1"/>
</dbReference>
<dbReference type="eggNOG" id="COG0561">
    <property type="taxonomic scope" value="Bacteria"/>
</dbReference>
<dbReference type="GO" id="GO:0005829">
    <property type="term" value="C:cytosol"/>
    <property type="evidence" value="ECO:0007669"/>
    <property type="project" value="TreeGrafter"/>
</dbReference>
<dbReference type="HOGENOM" id="CLU_044146_7_0_9"/>
<dbReference type="Gene3D" id="3.30.1240.10">
    <property type="match status" value="1"/>
</dbReference>
<sequence>MDVCIRRYVMSKLLFFDIDGTLIDCNLGIYSISDNVKEALDKLKENGHDVFLATGRCKCFIVDEVMNYPFSGYVTCNGGYVEYLNQPIYKAIVPSEAIIATMKLCDKYGFNYYFEGNDNIYVRDSNDKKHLEFCKKWGMKLETIIDQFNPDEIETYIGMIVVNDAVDIPVMVDALDPYFDIQRHQNDCSFDLTLRGVSKAVGICELVKRLNKDISNTIAFGDGRNDIEMLEMVGLGVAMGNAVIEAKAAADYETDRIENDGIVKALKKFDLL</sequence>
<dbReference type="PANTHER" id="PTHR10000">
    <property type="entry name" value="PHOSPHOSERINE PHOSPHATASE"/>
    <property type="match status" value="1"/>
</dbReference>
<protein>
    <submittedName>
        <fullName evidence="1">Cof-like hydrolase</fullName>
    </submittedName>
</protein>
<dbReference type="InterPro" id="IPR023214">
    <property type="entry name" value="HAD_sf"/>
</dbReference>
<reference evidence="1" key="1">
    <citation type="submission" date="2008-02" db="EMBL/GenBank/DDBJ databases">
        <authorList>
            <person name="Fulton L."/>
            <person name="Clifton S."/>
            <person name="Fulton B."/>
            <person name="Xu J."/>
            <person name="Minx P."/>
            <person name="Pepin K.H."/>
            <person name="Johnson M."/>
            <person name="Thiruvilangam P."/>
            <person name="Bhonagiri V."/>
            <person name="Nash W.E."/>
            <person name="Mardis E.R."/>
            <person name="Wilson R.K."/>
        </authorList>
    </citation>
    <scope>NUCLEOTIDE SEQUENCE [LARGE SCALE GENOMIC DNA]</scope>
    <source>
        <strain evidence="1">DSM 1552</strain>
    </source>
</reference>
<dbReference type="GO" id="GO:0016791">
    <property type="term" value="F:phosphatase activity"/>
    <property type="evidence" value="ECO:0007669"/>
    <property type="project" value="TreeGrafter"/>
</dbReference>
<dbReference type="PANTHER" id="PTHR10000:SF25">
    <property type="entry name" value="PHOSPHATASE YKRA-RELATED"/>
    <property type="match status" value="1"/>
</dbReference>
<dbReference type="NCBIfam" id="TIGR01484">
    <property type="entry name" value="HAD-SF-IIB"/>
    <property type="match status" value="1"/>
</dbReference>
<dbReference type="EMBL" id="ABIK02000013">
    <property type="protein sequence ID" value="EDS74624.1"/>
    <property type="molecule type" value="Genomic_DNA"/>
</dbReference>
<dbReference type="InterPro" id="IPR000150">
    <property type="entry name" value="Cof"/>
</dbReference>
<comment type="caution">
    <text evidence="1">The sequence shown here is derived from an EMBL/GenBank/DDBJ whole genome shotgun (WGS) entry which is preliminary data.</text>
</comment>
<organism evidence="1 2">
    <name type="scientific">Thomasclavelia spiroformis DSM 1552</name>
    <dbReference type="NCBI Taxonomy" id="428126"/>
    <lineage>
        <taxon>Bacteria</taxon>
        <taxon>Bacillati</taxon>
        <taxon>Bacillota</taxon>
        <taxon>Erysipelotrichia</taxon>
        <taxon>Erysipelotrichales</taxon>
        <taxon>Coprobacillaceae</taxon>
        <taxon>Thomasclavelia</taxon>
    </lineage>
</organism>
<dbReference type="STRING" id="428126.CLOSPI_01679"/>
<gene>
    <name evidence="1" type="ORF">CLOSPI_01679</name>
</gene>